<dbReference type="InterPro" id="IPR002850">
    <property type="entry name" value="PIN_toxin-like"/>
</dbReference>
<evidence type="ECO:0000256" key="1">
    <source>
        <dbReference type="ARBA" id="ARBA00022722"/>
    </source>
</evidence>
<dbReference type="InterPro" id="IPR029060">
    <property type="entry name" value="PIN-like_dom_sf"/>
</dbReference>
<feature type="domain" description="PIN" evidence="5">
    <location>
        <begin position="7"/>
        <end position="115"/>
    </location>
</feature>
<reference evidence="6" key="1">
    <citation type="journal article" date="2021" name="PeerJ">
        <title>Extensive microbial diversity within the chicken gut microbiome revealed by metagenomics and culture.</title>
        <authorList>
            <person name="Gilroy R."/>
            <person name="Ravi A."/>
            <person name="Getino M."/>
            <person name="Pursley I."/>
            <person name="Horton D.L."/>
            <person name="Alikhan N.F."/>
            <person name="Baker D."/>
            <person name="Gharbi K."/>
            <person name="Hall N."/>
            <person name="Watson M."/>
            <person name="Adriaenssens E.M."/>
            <person name="Foster-Nyarko E."/>
            <person name="Jarju S."/>
            <person name="Secka A."/>
            <person name="Antonio M."/>
            <person name="Oren A."/>
            <person name="Chaudhuri R.R."/>
            <person name="La Ragione R."/>
            <person name="Hildebrand F."/>
            <person name="Pallen M.J."/>
        </authorList>
    </citation>
    <scope>NUCLEOTIDE SEQUENCE</scope>
    <source>
        <strain evidence="6">ChiHjej10B9-4811</strain>
    </source>
</reference>
<evidence type="ECO:0000256" key="2">
    <source>
        <dbReference type="ARBA" id="ARBA00022723"/>
    </source>
</evidence>
<name>A0A9D2UEW2_9MICC</name>
<protein>
    <submittedName>
        <fullName evidence="6">Toxin-antitoxin system toxin component, PIN family</fullName>
    </submittedName>
</protein>
<reference evidence="6" key="2">
    <citation type="submission" date="2021-04" db="EMBL/GenBank/DDBJ databases">
        <authorList>
            <person name="Gilroy R."/>
        </authorList>
    </citation>
    <scope>NUCLEOTIDE SEQUENCE</scope>
    <source>
        <strain evidence="6">ChiHjej10B9-4811</strain>
    </source>
</reference>
<evidence type="ECO:0000259" key="5">
    <source>
        <dbReference type="Pfam" id="PF13470"/>
    </source>
</evidence>
<dbReference type="GO" id="GO:0004518">
    <property type="term" value="F:nuclease activity"/>
    <property type="evidence" value="ECO:0007669"/>
    <property type="project" value="UniProtKB-KW"/>
</dbReference>
<keyword evidence="2" id="KW-0479">Metal-binding</keyword>
<dbReference type="Pfam" id="PF13470">
    <property type="entry name" value="PIN_3"/>
    <property type="match status" value="1"/>
</dbReference>
<keyword evidence="4" id="KW-0460">Magnesium</keyword>
<organism evidence="6 7">
    <name type="scientific">Candidatus Rothia avistercoris</name>
    <dbReference type="NCBI Taxonomy" id="2840479"/>
    <lineage>
        <taxon>Bacteria</taxon>
        <taxon>Bacillati</taxon>
        <taxon>Actinomycetota</taxon>
        <taxon>Actinomycetes</taxon>
        <taxon>Micrococcales</taxon>
        <taxon>Micrococcaceae</taxon>
        <taxon>Rothia</taxon>
    </lineage>
</organism>
<dbReference type="InterPro" id="IPR002716">
    <property type="entry name" value="PIN_dom"/>
</dbReference>
<sequence length="197" mass="22606">MSSDIYRIVLDTNVLMSKTLRDWIFLTCIETNNLFYQVYLSQGILDEFGYHWRKQHPHHDDAVRQRYMQQIMASVTDIVEGFEVNVPAGYPDEHDAHVHAAVLVSNADALITDDSKLIAFGQSYQGECVLPYDTMSADDFLMQMAHFIHPEALDSVYLKQEAYLERRDSNATVPSMLRKAGALNFARYLQTVVIPRL</sequence>
<evidence type="ECO:0000313" key="7">
    <source>
        <dbReference type="Proteomes" id="UP000823908"/>
    </source>
</evidence>
<comment type="caution">
    <text evidence="6">The sequence shown here is derived from an EMBL/GenBank/DDBJ whole genome shotgun (WGS) entry which is preliminary data.</text>
</comment>
<dbReference type="CDD" id="cd09854">
    <property type="entry name" value="PIN_VapC-like"/>
    <property type="match status" value="1"/>
</dbReference>
<keyword evidence="3" id="KW-0378">Hydrolase</keyword>
<gene>
    <name evidence="6" type="ORF">H9908_04550</name>
</gene>
<dbReference type="Proteomes" id="UP000823908">
    <property type="component" value="Unassembled WGS sequence"/>
</dbReference>
<dbReference type="GO" id="GO:0016787">
    <property type="term" value="F:hydrolase activity"/>
    <property type="evidence" value="ECO:0007669"/>
    <property type="project" value="UniProtKB-KW"/>
</dbReference>
<evidence type="ECO:0000256" key="3">
    <source>
        <dbReference type="ARBA" id="ARBA00022801"/>
    </source>
</evidence>
<evidence type="ECO:0000313" key="6">
    <source>
        <dbReference type="EMBL" id="HJD51117.1"/>
    </source>
</evidence>
<dbReference type="NCBIfam" id="TIGR00305">
    <property type="entry name" value="putative toxin-antitoxin system toxin component, PIN family"/>
    <property type="match status" value="1"/>
</dbReference>
<dbReference type="SUPFAM" id="SSF88723">
    <property type="entry name" value="PIN domain-like"/>
    <property type="match status" value="1"/>
</dbReference>
<dbReference type="EMBL" id="DWUS01000103">
    <property type="protein sequence ID" value="HJD51117.1"/>
    <property type="molecule type" value="Genomic_DNA"/>
</dbReference>
<keyword evidence="1" id="KW-0540">Nuclease</keyword>
<dbReference type="GO" id="GO:0046872">
    <property type="term" value="F:metal ion binding"/>
    <property type="evidence" value="ECO:0007669"/>
    <property type="project" value="UniProtKB-KW"/>
</dbReference>
<proteinExistence type="predicted"/>
<dbReference type="AlphaFoldDB" id="A0A9D2UEW2"/>
<evidence type="ECO:0000256" key="4">
    <source>
        <dbReference type="ARBA" id="ARBA00022842"/>
    </source>
</evidence>
<accession>A0A9D2UEW2</accession>